<dbReference type="InterPro" id="IPR014284">
    <property type="entry name" value="RNA_pol_sigma-70_dom"/>
</dbReference>
<dbReference type="GO" id="GO:0016987">
    <property type="term" value="F:sigma factor activity"/>
    <property type="evidence" value="ECO:0007669"/>
    <property type="project" value="UniProtKB-KW"/>
</dbReference>
<proteinExistence type="inferred from homology"/>
<keyword evidence="3" id="KW-0731">Sigma factor</keyword>
<dbReference type="GO" id="GO:0003677">
    <property type="term" value="F:DNA binding"/>
    <property type="evidence" value="ECO:0007669"/>
    <property type="project" value="InterPro"/>
</dbReference>
<dbReference type="InterPro" id="IPR013324">
    <property type="entry name" value="RNA_pol_sigma_r3/r4-like"/>
</dbReference>
<evidence type="ECO:0000313" key="9">
    <source>
        <dbReference type="Proteomes" id="UP000321534"/>
    </source>
</evidence>
<dbReference type="PANTHER" id="PTHR47756:SF2">
    <property type="entry name" value="BLL6612 PROTEIN"/>
    <property type="match status" value="1"/>
</dbReference>
<dbReference type="InterPro" id="IPR036388">
    <property type="entry name" value="WH-like_DNA-bd_sf"/>
</dbReference>
<dbReference type="OrthoDB" id="9780299at2"/>
<gene>
    <name evidence="8" type="primary">rpoE_3</name>
    <name evidence="8" type="ORF">TAE01_14140</name>
</gene>
<dbReference type="PANTHER" id="PTHR47756">
    <property type="entry name" value="BLL6612 PROTEIN-RELATED"/>
    <property type="match status" value="1"/>
</dbReference>
<dbReference type="EMBL" id="BJYX01000005">
    <property type="protein sequence ID" value="GEO29604.1"/>
    <property type="molecule type" value="Genomic_DNA"/>
</dbReference>
<dbReference type="AlphaFoldDB" id="A0A512CZF9"/>
<dbReference type="Pfam" id="PF20239">
    <property type="entry name" value="DUF6596"/>
    <property type="match status" value="1"/>
</dbReference>
<evidence type="ECO:0000256" key="1">
    <source>
        <dbReference type="ARBA" id="ARBA00010641"/>
    </source>
</evidence>
<dbReference type="InterPro" id="IPR013249">
    <property type="entry name" value="RNA_pol_sigma70_r4_t2"/>
</dbReference>
<dbReference type="SUPFAM" id="SSF88946">
    <property type="entry name" value="Sigma2 domain of RNA polymerase sigma factors"/>
    <property type="match status" value="1"/>
</dbReference>
<dbReference type="SUPFAM" id="SSF88659">
    <property type="entry name" value="Sigma3 and sigma4 domains of RNA polymerase sigma factors"/>
    <property type="match status" value="1"/>
</dbReference>
<evidence type="ECO:0000256" key="2">
    <source>
        <dbReference type="ARBA" id="ARBA00023015"/>
    </source>
</evidence>
<evidence type="ECO:0000259" key="5">
    <source>
        <dbReference type="Pfam" id="PF04542"/>
    </source>
</evidence>
<evidence type="ECO:0000259" key="6">
    <source>
        <dbReference type="Pfam" id="PF08281"/>
    </source>
</evidence>
<organism evidence="8 9">
    <name type="scientific">Terrabacter aerolatus</name>
    <dbReference type="NCBI Taxonomy" id="422442"/>
    <lineage>
        <taxon>Bacteria</taxon>
        <taxon>Bacillati</taxon>
        <taxon>Actinomycetota</taxon>
        <taxon>Actinomycetes</taxon>
        <taxon>Micrococcales</taxon>
        <taxon>Intrasporangiaceae</taxon>
        <taxon>Terrabacter</taxon>
    </lineage>
</organism>
<reference evidence="8 9" key="1">
    <citation type="submission" date="2019-07" db="EMBL/GenBank/DDBJ databases">
        <title>Whole genome shotgun sequence of Terrabacter aerolatus NBRC 106305.</title>
        <authorList>
            <person name="Hosoyama A."/>
            <person name="Uohara A."/>
            <person name="Ohji S."/>
            <person name="Ichikawa N."/>
        </authorList>
    </citation>
    <scope>NUCLEOTIDE SEQUENCE [LARGE SCALE GENOMIC DNA]</scope>
    <source>
        <strain evidence="8 9">NBRC 106305</strain>
    </source>
</reference>
<evidence type="ECO:0000256" key="3">
    <source>
        <dbReference type="ARBA" id="ARBA00023082"/>
    </source>
</evidence>
<feature type="domain" description="RNA polymerase sigma-70 region 2" evidence="5">
    <location>
        <begin position="12"/>
        <end position="77"/>
    </location>
</feature>
<sequence>MRVTSADIARVFRAEHGRAVSVLIRALGDIDLAEDAVQDAFAVAVERWPREGMPPSPAGWIITTARRRAIDRLRRESTREARQAAAVALQAVDPGRGTHEPDEEGPVKDERLRLVFTCCHPALSREAQVALTLRLLGGLTTAEIAHAYLVPESTMAQRIVRAKSKIRTAGIPYRVPRDEDLPARLSSVLAVLYLVFTEGHTASAGDGLDRPDLAAEAIRLARQLAELMPDEPEALGLLALMLLTEARRPARTDAVGDLVLLPDQDRSRWDADLVAEGQALVRRCLRRNAPGPYQLQAAVNAVHTDATDAADTDWSQVVALYDHLLLLRPTDVVRLNRAVAVAELDGPHVALGLLDGLDLTAYAPFHVVRAELLDRLGRRDEARAAWAHAARLTDNAAQARHLRARADATGDGGLGGTGLRS</sequence>
<dbReference type="Pfam" id="PF04542">
    <property type="entry name" value="Sigma70_r2"/>
    <property type="match status" value="1"/>
</dbReference>
<dbReference type="Pfam" id="PF08281">
    <property type="entry name" value="Sigma70_r4_2"/>
    <property type="match status" value="1"/>
</dbReference>
<dbReference type="Proteomes" id="UP000321534">
    <property type="component" value="Unassembled WGS sequence"/>
</dbReference>
<name>A0A512CZF9_9MICO</name>
<protein>
    <submittedName>
        <fullName evidence="8">RNA polymerase subunit sigma-24</fullName>
    </submittedName>
</protein>
<accession>A0A512CZF9</accession>
<feature type="domain" description="RNA polymerase sigma factor 70 region 4 type 2" evidence="6">
    <location>
        <begin position="116"/>
        <end position="166"/>
    </location>
</feature>
<dbReference type="InterPro" id="IPR046531">
    <property type="entry name" value="DUF6596"/>
</dbReference>
<keyword evidence="9" id="KW-1185">Reference proteome</keyword>
<evidence type="ECO:0000259" key="7">
    <source>
        <dbReference type="Pfam" id="PF20239"/>
    </source>
</evidence>
<evidence type="ECO:0000313" key="8">
    <source>
        <dbReference type="EMBL" id="GEO29604.1"/>
    </source>
</evidence>
<comment type="caution">
    <text evidence="8">The sequence shown here is derived from an EMBL/GenBank/DDBJ whole genome shotgun (WGS) entry which is preliminary data.</text>
</comment>
<dbReference type="InterPro" id="IPR007627">
    <property type="entry name" value="RNA_pol_sigma70_r2"/>
</dbReference>
<dbReference type="Gene3D" id="1.10.1740.10">
    <property type="match status" value="1"/>
</dbReference>
<dbReference type="Gene3D" id="1.10.10.10">
    <property type="entry name" value="Winged helix-like DNA-binding domain superfamily/Winged helix DNA-binding domain"/>
    <property type="match status" value="1"/>
</dbReference>
<dbReference type="GO" id="GO:0006352">
    <property type="term" value="P:DNA-templated transcription initiation"/>
    <property type="evidence" value="ECO:0007669"/>
    <property type="project" value="InterPro"/>
</dbReference>
<keyword evidence="4" id="KW-0804">Transcription</keyword>
<dbReference type="NCBIfam" id="TIGR02937">
    <property type="entry name" value="sigma70-ECF"/>
    <property type="match status" value="1"/>
</dbReference>
<keyword evidence="2" id="KW-0805">Transcription regulation</keyword>
<comment type="similarity">
    <text evidence="1">Belongs to the sigma-70 factor family. ECF subfamily.</text>
</comment>
<feature type="domain" description="DUF6596" evidence="7">
    <location>
        <begin position="184"/>
        <end position="284"/>
    </location>
</feature>
<dbReference type="RefSeq" id="WP_147064816.1">
    <property type="nucleotide sequence ID" value="NZ_BAAARO010000002.1"/>
</dbReference>
<evidence type="ECO:0000256" key="4">
    <source>
        <dbReference type="ARBA" id="ARBA00023163"/>
    </source>
</evidence>
<dbReference type="InterPro" id="IPR013325">
    <property type="entry name" value="RNA_pol_sigma_r2"/>
</dbReference>